<dbReference type="InterPro" id="IPR008207">
    <property type="entry name" value="Sig_transdc_His_kin_Hpt_dom"/>
</dbReference>
<dbReference type="GO" id="GO:0005829">
    <property type="term" value="C:cytosol"/>
    <property type="evidence" value="ECO:0007669"/>
    <property type="project" value="UniProtKB-SubCell"/>
</dbReference>
<comment type="function">
    <text evidence="6">Functions as a two-component phosphorelay mediators between cytokinin sensor histidine kinases and response regulators (B-type ARRs). Plays an important role in propagating cytokinin signal transduction through the multistep His-to-Asp phosphorelay. Functions as a positive regulator of the cytokinin signaling pathway. May play a regulatory role in salt and drought tolerance during plant development.</text>
</comment>
<evidence type="ECO:0000256" key="5">
    <source>
        <dbReference type="ARBA" id="ARBA00023242"/>
    </source>
</evidence>
<evidence type="ECO:0000313" key="11">
    <source>
        <dbReference type="Proteomes" id="UP001231189"/>
    </source>
</evidence>
<dbReference type="AlphaFoldDB" id="A0AAD8W4T9"/>
<evidence type="ECO:0000256" key="3">
    <source>
        <dbReference type="ARBA" id="ARBA00022864"/>
    </source>
</evidence>
<keyword evidence="1" id="KW-0963">Cytoplasm</keyword>
<evidence type="ECO:0000259" key="9">
    <source>
        <dbReference type="PROSITE" id="PS50894"/>
    </source>
</evidence>
<dbReference type="GO" id="GO:0009736">
    <property type="term" value="P:cytokinin-activated signaling pathway"/>
    <property type="evidence" value="ECO:0007669"/>
    <property type="project" value="UniProtKB-KW"/>
</dbReference>
<comment type="subcellular location">
    <subcellularLocation>
        <location evidence="8">Cytoplasm</location>
        <location evidence="8">Cytosol</location>
    </subcellularLocation>
    <subcellularLocation>
        <location evidence="8">Nucleus</location>
    </subcellularLocation>
</comment>
<dbReference type="EMBL" id="JAUUTY010000005">
    <property type="protein sequence ID" value="KAK1632596.1"/>
    <property type="molecule type" value="Genomic_DNA"/>
</dbReference>
<organism evidence="10 11">
    <name type="scientific">Lolium multiflorum</name>
    <name type="common">Italian ryegrass</name>
    <name type="synonym">Lolium perenne subsp. multiflorum</name>
    <dbReference type="NCBI Taxonomy" id="4521"/>
    <lineage>
        <taxon>Eukaryota</taxon>
        <taxon>Viridiplantae</taxon>
        <taxon>Streptophyta</taxon>
        <taxon>Embryophyta</taxon>
        <taxon>Tracheophyta</taxon>
        <taxon>Spermatophyta</taxon>
        <taxon>Magnoliopsida</taxon>
        <taxon>Liliopsida</taxon>
        <taxon>Poales</taxon>
        <taxon>Poaceae</taxon>
        <taxon>BOP clade</taxon>
        <taxon>Pooideae</taxon>
        <taxon>Poodae</taxon>
        <taxon>Poeae</taxon>
        <taxon>Poeae Chloroplast Group 2 (Poeae type)</taxon>
        <taxon>Loliodinae</taxon>
        <taxon>Loliinae</taxon>
        <taxon>Lolium</taxon>
    </lineage>
</organism>
<dbReference type="Gene3D" id="1.20.120.160">
    <property type="entry name" value="HPT domain"/>
    <property type="match status" value="1"/>
</dbReference>
<dbReference type="GO" id="GO:0080038">
    <property type="term" value="P:positive regulation of cytokinin-activated signaling pathway"/>
    <property type="evidence" value="ECO:0007669"/>
    <property type="project" value="UniProtKB-ARBA"/>
</dbReference>
<accession>A0AAD8W4T9</accession>
<gene>
    <name evidence="10" type="ORF">QYE76_006911</name>
</gene>
<evidence type="ECO:0000256" key="7">
    <source>
        <dbReference type="PROSITE-ProRule" id="PRU00110"/>
    </source>
</evidence>
<sequence>MAAVALKNQLNAHIASMFAAGFLDKQFQELQILQDDGSSPGFVSEVVGLFIDDAEKITGLIAGLLDQPVVDFDKVDALVHQLKGSSASVGAQRVKLSCEQFHSYYEAKNRDGCVMALALLRNEFYDSRSKFQTMFQLEQQIEACS</sequence>
<comment type="domain">
    <text evidence="8">Histidine-containing phosphotransfer domain (HPt) contains an active histidine that mediates the phosphotransfer.</text>
</comment>
<keyword evidence="2" id="KW-0716">Sensory transduction</keyword>
<protein>
    <recommendedName>
        <fullName evidence="8">Histidine-containing phosphotransfer protein</fullName>
    </recommendedName>
</protein>
<evidence type="ECO:0000256" key="2">
    <source>
        <dbReference type="ARBA" id="ARBA00022606"/>
    </source>
</evidence>
<dbReference type="SUPFAM" id="SSF47226">
    <property type="entry name" value="Histidine-containing phosphotransfer domain, HPT domain"/>
    <property type="match status" value="1"/>
</dbReference>
<evidence type="ECO:0000256" key="6">
    <source>
        <dbReference type="ARBA" id="ARBA00057097"/>
    </source>
</evidence>
<comment type="caution">
    <text evidence="10">The sequence shown here is derived from an EMBL/GenBank/DDBJ whole genome shotgun (WGS) entry which is preliminary data.</text>
</comment>
<dbReference type="GO" id="GO:0043424">
    <property type="term" value="F:protein histidine kinase binding"/>
    <property type="evidence" value="ECO:0007669"/>
    <property type="project" value="UniProtKB-UniRule"/>
</dbReference>
<evidence type="ECO:0000256" key="1">
    <source>
        <dbReference type="ARBA" id="ARBA00022490"/>
    </source>
</evidence>
<proteinExistence type="predicted"/>
<evidence type="ECO:0000256" key="8">
    <source>
        <dbReference type="RuleBase" id="RU369004"/>
    </source>
</evidence>
<dbReference type="InterPro" id="IPR036641">
    <property type="entry name" value="HPT_dom_sf"/>
</dbReference>
<dbReference type="PANTHER" id="PTHR28242:SF30">
    <property type="entry name" value="HISTIDINE-CONTAINING PHOSPHOTRANSFER PROTEIN 2"/>
    <property type="match status" value="1"/>
</dbReference>
<evidence type="ECO:0000256" key="4">
    <source>
        <dbReference type="ARBA" id="ARBA00023012"/>
    </source>
</evidence>
<dbReference type="CDD" id="cd00088">
    <property type="entry name" value="HPT"/>
    <property type="match status" value="1"/>
</dbReference>
<dbReference type="InterPro" id="IPR045871">
    <property type="entry name" value="AHP1-5/YPD1"/>
</dbReference>
<dbReference type="Proteomes" id="UP001231189">
    <property type="component" value="Unassembled WGS sequence"/>
</dbReference>
<feature type="modified residue" description="Phosphohistidine" evidence="7">
    <location>
        <position position="80"/>
    </location>
</feature>
<dbReference type="PROSITE" id="PS50894">
    <property type="entry name" value="HPT"/>
    <property type="match status" value="1"/>
</dbReference>
<keyword evidence="5" id="KW-0539">Nucleus</keyword>
<dbReference type="Pfam" id="PF01627">
    <property type="entry name" value="Hpt"/>
    <property type="match status" value="1"/>
</dbReference>
<reference evidence="10" key="1">
    <citation type="submission" date="2023-07" db="EMBL/GenBank/DDBJ databases">
        <title>A chromosome-level genome assembly of Lolium multiflorum.</title>
        <authorList>
            <person name="Chen Y."/>
            <person name="Copetti D."/>
            <person name="Kolliker R."/>
            <person name="Studer B."/>
        </authorList>
    </citation>
    <scope>NUCLEOTIDE SEQUENCE</scope>
    <source>
        <strain evidence="10">02402/16</strain>
        <tissue evidence="10">Leaf</tissue>
    </source>
</reference>
<dbReference type="GO" id="GO:0009927">
    <property type="term" value="F:histidine phosphotransfer kinase activity"/>
    <property type="evidence" value="ECO:0007669"/>
    <property type="project" value="UniProtKB-UniRule"/>
</dbReference>
<dbReference type="PANTHER" id="PTHR28242">
    <property type="entry name" value="PHOSPHORELAY INTERMEDIATE PROTEIN YPD1"/>
    <property type="match status" value="1"/>
</dbReference>
<keyword evidence="11" id="KW-1185">Reference proteome</keyword>
<feature type="domain" description="HPt" evidence="9">
    <location>
        <begin position="39"/>
        <end position="138"/>
    </location>
</feature>
<evidence type="ECO:0000313" key="10">
    <source>
        <dbReference type="EMBL" id="KAK1632596.1"/>
    </source>
</evidence>
<keyword evidence="3 8" id="KW-0932">Cytokinin signaling pathway</keyword>
<dbReference type="GO" id="GO:0000160">
    <property type="term" value="P:phosphorelay signal transduction system"/>
    <property type="evidence" value="ECO:0007669"/>
    <property type="project" value="UniProtKB-UniRule"/>
</dbReference>
<dbReference type="GO" id="GO:0005634">
    <property type="term" value="C:nucleus"/>
    <property type="evidence" value="ECO:0007669"/>
    <property type="project" value="UniProtKB-SubCell"/>
</dbReference>
<dbReference type="FunFam" id="1.20.120.160:FF:000001">
    <property type="entry name" value="Histidine-containing phosphotransfer protein 1"/>
    <property type="match status" value="1"/>
</dbReference>
<keyword evidence="7" id="KW-0597">Phosphoprotein</keyword>
<name>A0AAD8W4T9_LOLMU</name>
<keyword evidence="4 8" id="KW-0902">Two-component regulatory system</keyword>